<accession>A0ABU1N1H0</accession>
<gene>
    <name evidence="2" type="ORF">J2800_003021</name>
</gene>
<dbReference type="PANTHER" id="PTHR43245:SF13">
    <property type="entry name" value="UDP-D-APIOSE_UDP-D-XYLOSE SYNTHASE 2"/>
    <property type="match status" value="1"/>
</dbReference>
<dbReference type="Gene3D" id="3.40.50.720">
    <property type="entry name" value="NAD(P)-binding Rossmann-like Domain"/>
    <property type="match status" value="1"/>
</dbReference>
<dbReference type="InterPro" id="IPR050177">
    <property type="entry name" value="Lipid_A_modif_metabolic_enz"/>
</dbReference>
<feature type="domain" description="NAD-dependent epimerase/dehydratase" evidence="1">
    <location>
        <begin position="13"/>
        <end position="251"/>
    </location>
</feature>
<evidence type="ECO:0000313" key="3">
    <source>
        <dbReference type="Proteomes" id="UP001262754"/>
    </source>
</evidence>
<protein>
    <submittedName>
        <fullName evidence="2">UDP-glucose 4-epimerase</fullName>
        <ecNumber evidence="2">5.1.3.2</ecNumber>
    </submittedName>
</protein>
<comment type="caution">
    <text evidence="2">The sequence shown here is derived from an EMBL/GenBank/DDBJ whole genome shotgun (WGS) entry which is preliminary data.</text>
</comment>
<dbReference type="RefSeq" id="WP_310032708.1">
    <property type="nucleotide sequence ID" value="NZ_JAVDRL010000008.1"/>
</dbReference>
<dbReference type="PANTHER" id="PTHR43245">
    <property type="entry name" value="BIFUNCTIONAL POLYMYXIN RESISTANCE PROTEIN ARNA"/>
    <property type="match status" value="1"/>
</dbReference>
<dbReference type="GO" id="GO:0003978">
    <property type="term" value="F:UDP-glucose 4-epimerase activity"/>
    <property type="evidence" value="ECO:0007669"/>
    <property type="project" value="UniProtKB-EC"/>
</dbReference>
<reference evidence="2 3" key="1">
    <citation type="submission" date="2023-07" db="EMBL/GenBank/DDBJ databases">
        <title>Sorghum-associated microbial communities from plants grown in Nebraska, USA.</title>
        <authorList>
            <person name="Schachtman D."/>
        </authorList>
    </citation>
    <scope>NUCLEOTIDE SEQUENCE [LARGE SCALE GENOMIC DNA]</scope>
    <source>
        <strain evidence="2 3">DS2154</strain>
    </source>
</reference>
<dbReference type="Pfam" id="PF01370">
    <property type="entry name" value="Epimerase"/>
    <property type="match status" value="1"/>
</dbReference>
<keyword evidence="2" id="KW-0413">Isomerase</keyword>
<evidence type="ECO:0000259" key="1">
    <source>
        <dbReference type="Pfam" id="PF01370"/>
    </source>
</evidence>
<dbReference type="Proteomes" id="UP001262754">
    <property type="component" value="Unassembled WGS sequence"/>
</dbReference>
<dbReference type="EMBL" id="JAVDRL010000008">
    <property type="protein sequence ID" value="MDR6532265.1"/>
    <property type="molecule type" value="Genomic_DNA"/>
</dbReference>
<proteinExistence type="predicted"/>
<sequence>MTRPLYDLSGRKVLVTGGAGFIGSRTVDHLLMAGAGEIVVVDDMVRGRRDNLALSLASGRVRLVQGDICDRALMNDLVSGSDTVFHLAALRITQCAAEPRRAIEVMVNATYDLLEACVEAKVRKVVMASSASIYGMASSFPTREDHNPYANRTLYGAAKTFGEGLLRTFNDMHGLDYVAMRYFNAYGPRMDVHGRYTEVLIRWMERIDAGLPPIVFGAGDQTMDMVHVDDIARANLLAARAPASDIVLNIGSGEETSLARLAELTTQAMGGKGLMLVHERERAVNPVPKRLADISLAMERIGFAPKVSLEDGLRGLVAWWRTEKSKAAATKGEVA</sequence>
<dbReference type="InterPro" id="IPR001509">
    <property type="entry name" value="Epimerase_deHydtase"/>
</dbReference>
<dbReference type="InterPro" id="IPR036291">
    <property type="entry name" value="NAD(P)-bd_dom_sf"/>
</dbReference>
<name>A0ABU1N1H0_9CAUL</name>
<evidence type="ECO:0000313" key="2">
    <source>
        <dbReference type="EMBL" id="MDR6532265.1"/>
    </source>
</evidence>
<keyword evidence="3" id="KW-1185">Reference proteome</keyword>
<dbReference type="SUPFAM" id="SSF51735">
    <property type="entry name" value="NAD(P)-binding Rossmann-fold domains"/>
    <property type="match status" value="1"/>
</dbReference>
<organism evidence="2 3">
    <name type="scientific">Caulobacter rhizosphaerae</name>
    <dbReference type="NCBI Taxonomy" id="2010972"/>
    <lineage>
        <taxon>Bacteria</taxon>
        <taxon>Pseudomonadati</taxon>
        <taxon>Pseudomonadota</taxon>
        <taxon>Alphaproteobacteria</taxon>
        <taxon>Caulobacterales</taxon>
        <taxon>Caulobacteraceae</taxon>
        <taxon>Caulobacter</taxon>
    </lineage>
</organism>
<dbReference type="EC" id="5.1.3.2" evidence="2"/>